<dbReference type="PANTHER" id="PTHR10333">
    <property type="entry name" value="INHIBITOR OF GROWTH PROTEIN"/>
    <property type="match status" value="1"/>
</dbReference>
<name>F4Q9E7_CACFS</name>
<dbReference type="InterPro" id="IPR013083">
    <property type="entry name" value="Znf_RING/FYVE/PHD"/>
</dbReference>
<feature type="binding site" evidence="8">
    <location>
        <position position="196"/>
    </location>
    <ligand>
        <name>Zn(2+)</name>
        <dbReference type="ChEBI" id="CHEBI:29105"/>
        <label>2</label>
    </ligand>
</feature>
<dbReference type="GO" id="GO:0008270">
    <property type="term" value="F:zinc ion binding"/>
    <property type="evidence" value="ECO:0007669"/>
    <property type="project" value="UniProtKB-KW"/>
</dbReference>
<dbReference type="GO" id="GO:0005634">
    <property type="term" value="C:nucleus"/>
    <property type="evidence" value="ECO:0007669"/>
    <property type="project" value="UniProtKB-SubCell"/>
</dbReference>
<dbReference type="SUPFAM" id="SSF57903">
    <property type="entry name" value="FYVE/PHD zinc finger"/>
    <property type="match status" value="1"/>
</dbReference>
<evidence type="ECO:0000256" key="10">
    <source>
        <dbReference type="RuleBase" id="RU361213"/>
    </source>
</evidence>
<keyword evidence="6 10" id="KW-0156">Chromatin regulator</keyword>
<dbReference type="GO" id="GO:0006325">
    <property type="term" value="P:chromatin organization"/>
    <property type="evidence" value="ECO:0007669"/>
    <property type="project" value="UniProtKB-KW"/>
</dbReference>
<evidence type="ECO:0000313" key="14">
    <source>
        <dbReference type="Proteomes" id="UP000007797"/>
    </source>
</evidence>
<evidence type="ECO:0000256" key="2">
    <source>
        <dbReference type="ARBA" id="ARBA00010210"/>
    </source>
</evidence>
<feature type="binding site" evidence="8">
    <location>
        <position position="178"/>
    </location>
    <ligand>
        <name>Zn(2+)</name>
        <dbReference type="ChEBI" id="CHEBI:29105"/>
        <label>1</label>
    </ligand>
</feature>
<dbReference type="STRING" id="1054147.F4Q9E7"/>
<dbReference type="EMBL" id="GL883026">
    <property type="protein sequence ID" value="EGG15316.1"/>
    <property type="molecule type" value="Genomic_DNA"/>
</dbReference>
<dbReference type="OrthoDB" id="5411773at2759"/>
<dbReference type="InterPro" id="IPR059153">
    <property type="entry name" value="NSD_PHD-1st"/>
</dbReference>
<accession>F4Q9E7</accession>
<gene>
    <name evidence="13" type="primary">dng1</name>
    <name evidence="13" type="ORF">DFA_10150</name>
</gene>
<dbReference type="KEGG" id="dfa:DFA_10150"/>
<dbReference type="GeneID" id="14867077"/>
<feature type="binding site" evidence="8">
    <location>
        <position position="202"/>
    </location>
    <ligand>
        <name>Zn(2+)</name>
        <dbReference type="ChEBI" id="CHEBI:29105"/>
        <label>1</label>
    </ligand>
</feature>
<proteinExistence type="inferred from homology"/>
<organism evidence="13 14">
    <name type="scientific">Cavenderia fasciculata</name>
    <name type="common">Slime mold</name>
    <name type="synonym">Dictyostelium fasciculatum</name>
    <dbReference type="NCBI Taxonomy" id="261658"/>
    <lineage>
        <taxon>Eukaryota</taxon>
        <taxon>Amoebozoa</taxon>
        <taxon>Evosea</taxon>
        <taxon>Eumycetozoa</taxon>
        <taxon>Dictyostelia</taxon>
        <taxon>Acytosteliales</taxon>
        <taxon>Cavenderiaceae</taxon>
        <taxon>Cavenderia</taxon>
    </lineage>
</organism>
<evidence type="ECO:0000256" key="9">
    <source>
        <dbReference type="PROSITE-ProRule" id="PRU00146"/>
    </source>
</evidence>
<comment type="subunit">
    <text evidence="10">Component of an histone acetyltransferase complex. Interacts with H3K4me3 and to a lesser extent with H3K4me2.</text>
</comment>
<evidence type="ECO:0000313" key="13">
    <source>
        <dbReference type="EMBL" id="EGG15316.1"/>
    </source>
</evidence>
<dbReference type="InterPro" id="IPR028651">
    <property type="entry name" value="ING_fam"/>
</dbReference>
<comment type="subcellular location">
    <subcellularLocation>
        <location evidence="1 10">Nucleus</location>
    </subcellularLocation>
</comment>
<dbReference type="Gene3D" id="3.30.40.10">
    <property type="entry name" value="Zinc/RING finger domain, C3HC4 (zinc finger)"/>
    <property type="match status" value="1"/>
</dbReference>
<evidence type="ECO:0000256" key="11">
    <source>
        <dbReference type="SAM" id="MobiDB-lite"/>
    </source>
</evidence>
<keyword evidence="5 8" id="KW-0862">Zinc</keyword>
<evidence type="ECO:0000256" key="1">
    <source>
        <dbReference type="ARBA" id="ARBA00004123"/>
    </source>
</evidence>
<dbReference type="Gene3D" id="6.10.140.1740">
    <property type="match status" value="1"/>
</dbReference>
<evidence type="ECO:0000256" key="7">
    <source>
        <dbReference type="ARBA" id="ARBA00023242"/>
    </source>
</evidence>
<keyword evidence="14" id="KW-1185">Reference proteome</keyword>
<keyword evidence="3 8" id="KW-0479">Metal-binding</keyword>
<protein>
    <recommendedName>
        <fullName evidence="10">Inhibitor of growth protein</fullName>
    </recommendedName>
</protein>
<dbReference type="OMA" id="QPKGKWF"/>
<comment type="domain">
    <text evidence="10">The PHD-type zinc finger mediates the binding to H3K4me3.</text>
</comment>
<evidence type="ECO:0000256" key="3">
    <source>
        <dbReference type="ARBA" id="ARBA00022723"/>
    </source>
</evidence>
<dbReference type="SMART" id="SM01408">
    <property type="entry name" value="ING"/>
    <property type="match status" value="1"/>
</dbReference>
<feature type="binding site" evidence="8">
    <location>
        <position position="218"/>
    </location>
    <ligand>
        <name>Zn(2+)</name>
        <dbReference type="ChEBI" id="CHEBI:29105"/>
        <label>2</label>
    </ligand>
</feature>
<evidence type="ECO:0000256" key="4">
    <source>
        <dbReference type="ARBA" id="ARBA00022771"/>
    </source>
</evidence>
<keyword evidence="7 10" id="KW-0539">Nucleus</keyword>
<dbReference type="FunFam" id="3.30.40.10:FF:000021">
    <property type="entry name" value="Inhibitor of growth 2b"/>
    <property type="match status" value="1"/>
</dbReference>
<evidence type="ECO:0000259" key="12">
    <source>
        <dbReference type="PROSITE" id="PS50016"/>
    </source>
</evidence>
<dbReference type="InterPro" id="IPR001965">
    <property type="entry name" value="Znf_PHD"/>
</dbReference>
<dbReference type="PANTHER" id="PTHR10333:SF42">
    <property type="entry name" value="INHIBITOR OF GROWTH PROTEIN 5"/>
    <property type="match status" value="1"/>
</dbReference>
<feature type="binding site" evidence="8">
    <location>
        <position position="191"/>
    </location>
    <ligand>
        <name>Zn(2+)</name>
        <dbReference type="ChEBI" id="CHEBI:29105"/>
        <label>2</label>
    </ligand>
</feature>
<dbReference type="GO" id="GO:0006355">
    <property type="term" value="P:regulation of DNA-templated transcription"/>
    <property type="evidence" value="ECO:0007669"/>
    <property type="project" value="TreeGrafter"/>
</dbReference>
<dbReference type="Pfam" id="PF23011">
    <property type="entry name" value="PHD-1st_NSD"/>
    <property type="match status" value="1"/>
</dbReference>
<dbReference type="CDD" id="cd15587">
    <property type="entry name" value="PHD_Yng1p_like"/>
    <property type="match status" value="1"/>
</dbReference>
<dbReference type="InterPro" id="IPR019787">
    <property type="entry name" value="Znf_PHD-finger"/>
</dbReference>
<feature type="region of interest" description="Disordered" evidence="11">
    <location>
        <begin position="116"/>
        <end position="153"/>
    </location>
</feature>
<comment type="similarity">
    <text evidence="2 10">Belongs to the ING family.</text>
</comment>
<comment type="function">
    <text evidence="10">Component of an histone acetyltransferase complex.</text>
</comment>
<keyword evidence="4 9" id="KW-0863">Zinc-finger</keyword>
<feature type="binding site" evidence="8">
    <location>
        <position position="180"/>
    </location>
    <ligand>
        <name>Zn(2+)</name>
        <dbReference type="ChEBI" id="CHEBI:29105"/>
        <label>1</label>
    </ligand>
</feature>
<dbReference type="Pfam" id="PF12998">
    <property type="entry name" value="ING"/>
    <property type="match status" value="1"/>
</dbReference>
<dbReference type="AlphaFoldDB" id="F4Q9E7"/>
<evidence type="ECO:0000256" key="5">
    <source>
        <dbReference type="ARBA" id="ARBA00022833"/>
    </source>
</evidence>
<dbReference type="SMART" id="SM00249">
    <property type="entry name" value="PHD"/>
    <property type="match status" value="1"/>
</dbReference>
<dbReference type="InterPro" id="IPR011011">
    <property type="entry name" value="Znf_FYVE_PHD"/>
</dbReference>
<feature type="binding site" evidence="8">
    <location>
        <position position="221"/>
    </location>
    <ligand>
        <name>Zn(2+)</name>
        <dbReference type="ChEBI" id="CHEBI:29105"/>
        <label>2</label>
    </ligand>
</feature>
<evidence type="ECO:0000256" key="6">
    <source>
        <dbReference type="ARBA" id="ARBA00022853"/>
    </source>
</evidence>
<dbReference type="Proteomes" id="UP000007797">
    <property type="component" value="Unassembled WGS sequence"/>
</dbReference>
<dbReference type="PROSITE" id="PS01359">
    <property type="entry name" value="ZF_PHD_1"/>
    <property type="match status" value="1"/>
</dbReference>
<sequence length="228" mass="25755">MQGQGTYLENYLESISTAPTELNRSLALIKELDYRSGEVVDKIETLKANLLATTPSGRKAAQELLNEKSSKSLKNDIKMILEYADEKVELSNQSYELIDRYIRKLDTELKKFETEIEEAEDDKKKKKSSITADTPKKGKSSSTLSRKKSQAEIVIPDPKMASSSELDMAIDPNEPTYCICGRVSFGEMIECESSGCKIEWFHFECVGLTQPPKGKWYCPDCTKKRSLK</sequence>
<feature type="domain" description="PHD-type" evidence="12">
    <location>
        <begin position="175"/>
        <end position="224"/>
    </location>
</feature>
<evidence type="ECO:0000256" key="8">
    <source>
        <dbReference type="PIRSR" id="PIRSR628651-51"/>
    </source>
</evidence>
<dbReference type="InterPro" id="IPR019786">
    <property type="entry name" value="Zinc_finger_PHD-type_CS"/>
</dbReference>
<dbReference type="PROSITE" id="PS50016">
    <property type="entry name" value="ZF_PHD_2"/>
    <property type="match status" value="1"/>
</dbReference>
<reference evidence="14" key="1">
    <citation type="journal article" date="2011" name="Genome Res.">
        <title>Phylogeny-wide analysis of social amoeba genomes highlights ancient origins for complex intercellular communication.</title>
        <authorList>
            <person name="Heidel A.J."/>
            <person name="Lawal H.M."/>
            <person name="Felder M."/>
            <person name="Schilde C."/>
            <person name="Helps N.R."/>
            <person name="Tunggal B."/>
            <person name="Rivero F."/>
            <person name="John U."/>
            <person name="Schleicher M."/>
            <person name="Eichinger L."/>
            <person name="Platzer M."/>
            <person name="Noegel A.A."/>
            <person name="Schaap P."/>
            <person name="Gloeckner G."/>
        </authorList>
    </citation>
    <scope>NUCLEOTIDE SEQUENCE [LARGE SCALE GENOMIC DNA]</scope>
    <source>
        <strain evidence="14">SH3</strain>
    </source>
</reference>
<dbReference type="InterPro" id="IPR024610">
    <property type="entry name" value="ING_N_histone-binding"/>
</dbReference>
<dbReference type="RefSeq" id="XP_004352036.1">
    <property type="nucleotide sequence ID" value="XM_004351984.1"/>
</dbReference>
<feature type="binding site" evidence="8">
    <location>
        <position position="205"/>
    </location>
    <ligand>
        <name>Zn(2+)</name>
        <dbReference type="ChEBI" id="CHEBI:29105"/>
        <label>1</label>
    </ligand>
</feature>